<dbReference type="EMBL" id="JN797798">
    <property type="protein sequence ID" value="AEW47722.1"/>
    <property type="molecule type" value="Genomic_DNA"/>
</dbReference>
<name>J9PR38_9CAUD</name>
<dbReference type="GO" id="GO:0003700">
    <property type="term" value="F:DNA-binding transcription factor activity"/>
    <property type="evidence" value="ECO:0007669"/>
    <property type="project" value="InterPro"/>
</dbReference>
<evidence type="ECO:0000313" key="3">
    <source>
        <dbReference type="Proteomes" id="UP000006292"/>
    </source>
</evidence>
<dbReference type="Proteomes" id="UP000006292">
    <property type="component" value="Genome"/>
</dbReference>
<proteinExistence type="predicted"/>
<protein>
    <recommendedName>
        <fullName evidence="1">HNH domain-containing protein</fullName>
    </recommendedName>
</protein>
<dbReference type="GO" id="GO:0003677">
    <property type="term" value="F:DNA binding"/>
    <property type="evidence" value="ECO:0007669"/>
    <property type="project" value="InterPro"/>
</dbReference>
<dbReference type="Pfam" id="PF01844">
    <property type="entry name" value="HNH"/>
    <property type="match status" value="1"/>
</dbReference>
<dbReference type="InterPro" id="IPR036955">
    <property type="entry name" value="AP2/ERF_dom_sf"/>
</dbReference>
<reference evidence="2 3" key="1">
    <citation type="submission" date="2011-09" db="EMBL/GenBank/DDBJ databases">
        <title>Complete Genome Sequence of Bacillus cereus Bacteriophage BCU4.</title>
        <authorList>
            <person name="Lee J.-H."/>
            <person name="Shin H."/>
            <person name="Son B."/>
            <person name="Ryu S."/>
        </authorList>
    </citation>
    <scope>NUCLEOTIDE SEQUENCE [LARGE SCALE GENOMIC DNA]</scope>
</reference>
<gene>
    <name evidence="2" type="ORF">BCU4_0216</name>
</gene>
<dbReference type="Gene3D" id="1.10.30.50">
    <property type="match status" value="1"/>
</dbReference>
<dbReference type="InterPro" id="IPR002711">
    <property type="entry name" value="HNH"/>
</dbReference>
<dbReference type="GO" id="GO:0004519">
    <property type="term" value="F:endonuclease activity"/>
    <property type="evidence" value="ECO:0007669"/>
    <property type="project" value="InterPro"/>
</dbReference>
<evidence type="ECO:0000313" key="2">
    <source>
        <dbReference type="EMBL" id="AEW47722.1"/>
    </source>
</evidence>
<dbReference type="SUPFAM" id="SSF54171">
    <property type="entry name" value="DNA-binding domain"/>
    <property type="match status" value="1"/>
</dbReference>
<evidence type="ECO:0000259" key="1">
    <source>
        <dbReference type="Pfam" id="PF01844"/>
    </source>
</evidence>
<sequence>MGKQQNAKKSEQLGMSFSTAQNRLRKQLMFSLVQETGRDKCFQCGKVIEDADNLSIEHKEPWLDSKDPIGNFYALDNIAFSHTSCNYAAARKAPIKRRSEEAMVKLIGRSGFVGVQINTKPNGTKYRARIWNGKNYTSHGYYDTPQEAALEADKALIEAFGKDVTTNKSLGLL</sequence>
<feature type="domain" description="HNH" evidence="1">
    <location>
        <begin position="41"/>
        <end position="87"/>
    </location>
</feature>
<organism evidence="2 3">
    <name type="scientific">Bacillus phage BCU4</name>
    <dbReference type="NCBI Taxonomy" id="1126951"/>
    <lineage>
        <taxon>Viruses</taxon>
        <taxon>Duplodnaviria</taxon>
        <taxon>Heunggongvirae</taxon>
        <taxon>Uroviricota</taxon>
        <taxon>Caudoviricetes</taxon>
        <taxon>Herelleviridae</taxon>
        <taxon>Bastillevirinae</taxon>
        <taxon>Tsarbombavirus</taxon>
        <taxon>Tsarbombavirus BCP78</taxon>
    </lineage>
</organism>
<dbReference type="GO" id="GO:0008270">
    <property type="term" value="F:zinc ion binding"/>
    <property type="evidence" value="ECO:0007669"/>
    <property type="project" value="InterPro"/>
</dbReference>
<dbReference type="Gene3D" id="3.30.730.10">
    <property type="entry name" value="AP2/ERF domain"/>
    <property type="match status" value="1"/>
</dbReference>
<accession>J9PR38</accession>
<dbReference type="InterPro" id="IPR016177">
    <property type="entry name" value="DNA-bd_dom_sf"/>
</dbReference>